<feature type="transmembrane region" description="Helical" evidence="10">
    <location>
        <begin position="114"/>
        <end position="134"/>
    </location>
</feature>
<dbReference type="SUPFAM" id="SSF81321">
    <property type="entry name" value="Family A G protein-coupled receptor-like"/>
    <property type="match status" value="1"/>
</dbReference>
<dbReference type="Proteomes" id="UP000192578">
    <property type="component" value="Unassembled WGS sequence"/>
</dbReference>
<feature type="region of interest" description="Disordered" evidence="9">
    <location>
        <begin position="374"/>
        <end position="401"/>
    </location>
</feature>
<evidence type="ECO:0000256" key="2">
    <source>
        <dbReference type="ARBA" id="ARBA00022475"/>
    </source>
</evidence>
<dbReference type="PROSITE" id="PS50262">
    <property type="entry name" value="G_PROTEIN_RECEP_F1_2"/>
    <property type="match status" value="1"/>
</dbReference>
<feature type="transmembrane region" description="Helical" evidence="10">
    <location>
        <begin position="197"/>
        <end position="221"/>
    </location>
</feature>
<dbReference type="Gene3D" id="1.20.1070.10">
    <property type="entry name" value="Rhodopsin 7-helix transmembrane proteins"/>
    <property type="match status" value="1"/>
</dbReference>
<feature type="transmembrane region" description="Helical" evidence="10">
    <location>
        <begin position="252"/>
        <end position="275"/>
    </location>
</feature>
<keyword evidence="3 10" id="KW-0812">Transmembrane</keyword>
<evidence type="ECO:0000256" key="6">
    <source>
        <dbReference type="ARBA" id="ARBA00023136"/>
    </source>
</evidence>
<gene>
    <name evidence="12" type="ORF">BV898_16601</name>
</gene>
<keyword evidence="13" id="KW-1185">Reference proteome</keyword>
<protein>
    <recommendedName>
        <fullName evidence="11">G-protein coupled receptors family 1 profile domain-containing protein</fullName>
    </recommendedName>
</protein>
<evidence type="ECO:0000313" key="12">
    <source>
        <dbReference type="EMBL" id="OWA52140.1"/>
    </source>
</evidence>
<feature type="transmembrane region" description="Helical" evidence="10">
    <location>
        <begin position="410"/>
        <end position="429"/>
    </location>
</feature>
<evidence type="ECO:0000256" key="5">
    <source>
        <dbReference type="ARBA" id="ARBA00023040"/>
    </source>
</evidence>
<keyword evidence="8" id="KW-0807">Transducer</keyword>
<feature type="domain" description="G-protein coupled receptors family 1 profile" evidence="11">
    <location>
        <begin position="87"/>
        <end position="274"/>
    </location>
</feature>
<keyword evidence="7" id="KW-0675">Receptor</keyword>
<evidence type="ECO:0000256" key="8">
    <source>
        <dbReference type="ARBA" id="ARBA00023224"/>
    </source>
</evidence>
<evidence type="ECO:0000256" key="3">
    <source>
        <dbReference type="ARBA" id="ARBA00022692"/>
    </source>
</evidence>
<organism evidence="12 13">
    <name type="scientific">Hypsibius exemplaris</name>
    <name type="common">Freshwater tardigrade</name>
    <dbReference type="NCBI Taxonomy" id="2072580"/>
    <lineage>
        <taxon>Eukaryota</taxon>
        <taxon>Metazoa</taxon>
        <taxon>Ecdysozoa</taxon>
        <taxon>Tardigrada</taxon>
        <taxon>Eutardigrada</taxon>
        <taxon>Parachela</taxon>
        <taxon>Hypsibioidea</taxon>
        <taxon>Hypsibiidae</taxon>
        <taxon>Hypsibius</taxon>
    </lineage>
</organism>
<reference evidence="13" key="1">
    <citation type="submission" date="2017-01" db="EMBL/GenBank/DDBJ databases">
        <title>Comparative genomics of anhydrobiosis in the tardigrade Hypsibius dujardini.</title>
        <authorList>
            <person name="Yoshida Y."/>
            <person name="Koutsovoulos G."/>
            <person name="Laetsch D."/>
            <person name="Stevens L."/>
            <person name="Kumar S."/>
            <person name="Horikawa D."/>
            <person name="Ishino K."/>
            <person name="Komine S."/>
            <person name="Tomita M."/>
            <person name="Blaxter M."/>
            <person name="Arakawa K."/>
        </authorList>
    </citation>
    <scope>NUCLEOTIDE SEQUENCE [LARGE SCALE GENOMIC DNA]</scope>
    <source>
        <strain evidence="13">Z151</strain>
    </source>
</reference>
<dbReference type="GO" id="GO:0004930">
    <property type="term" value="F:G protein-coupled receptor activity"/>
    <property type="evidence" value="ECO:0007669"/>
    <property type="project" value="UniProtKB-KW"/>
</dbReference>
<evidence type="ECO:0000256" key="9">
    <source>
        <dbReference type="SAM" id="MobiDB-lite"/>
    </source>
</evidence>
<dbReference type="CDD" id="cd00637">
    <property type="entry name" value="7tm_classA_rhodopsin-like"/>
    <property type="match status" value="1"/>
</dbReference>
<dbReference type="OrthoDB" id="10661295at2759"/>
<feature type="compositionally biased region" description="Polar residues" evidence="9">
    <location>
        <begin position="337"/>
        <end position="357"/>
    </location>
</feature>
<evidence type="ECO:0000259" key="11">
    <source>
        <dbReference type="PROSITE" id="PS50262"/>
    </source>
</evidence>
<evidence type="ECO:0000256" key="4">
    <source>
        <dbReference type="ARBA" id="ARBA00022989"/>
    </source>
</evidence>
<dbReference type="PANTHER" id="PTHR24228">
    <property type="entry name" value="B2 BRADYKININ RECEPTOR/ANGIOTENSIN II RECEPTOR"/>
    <property type="match status" value="1"/>
</dbReference>
<feature type="region of interest" description="Disordered" evidence="9">
    <location>
        <begin position="326"/>
        <end position="357"/>
    </location>
</feature>
<feature type="compositionally biased region" description="Basic and acidic residues" evidence="9">
    <location>
        <begin position="326"/>
        <end position="336"/>
    </location>
</feature>
<dbReference type="EMBL" id="MTYJ01000253">
    <property type="protein sequence ID" value="OWA52140.1"/>
    <property type="molecule type" value="Genomic_DNA"/>
</dbReference>
<dbReference type="InterPro" id="IPR000276">
    <property type="entry name" value="GPCR_Rhodpsn"/>
</dbReference>
<dbReference type="AlphaFoldDB" id="A0A9X6NDI5"/>
<dbReference type="Pfam" id="PF00001">
    <property type="entry name" value="7tm_1"/>
    <property type="match status" value="1"/>
</dbReference>
<evidence type="ECO:0000256" key="10">
    <source>
        <dbReference type="SAM" id="Phobius"/>
    </source>
</evidence>
<evidence type="ECO:0000256" key="7">
    <source>
        <dbReference type="ARBA" id="ARBA00023170"/>
    </source>
</evidence>
<feature type="transmembrane region" description="Helical" evidence="10">
    <location>
        <begin position="449"/>
        <end position="477"/>
    </location>
</feature>
<keyword evidence="6 10" id="KW-0472">Membrane</keyword>
<dbReference type="InterPro" id="IPR017452">
    <property type="entry name" value="GPCR_Rhodpsn_7TM"/>
</dbReference>
<comment type="subcellular location">
    <subcellularLocation>
        <location evidence="1">Cell membrane</location>
        <topology evidence="1">Multi-pass membrane protein</topology>
    </subcellularLocation>
</comment>
<keyword evidence="5" id="KW-0297">G-protein coupled receptor</keyword>
<accession>A0A9X6NDI5</accession>
<evidence type="ECO:0000256" key="1">
    <source>
        <dbReference type="ARBA" id="ARBA00004651"/>
    </source>
</evidence>
<dbReference type="GO" id="GO:0005886">
    <property type="term" value="C:plasma membrane"/>
    <property type="evidence" value="ECO:0007669"/>
    <property type="project" value="UniProtKB-SubCell"/>
</dbReference>
<keyword evidence="2" id="KW-1003">Cell membrane</keyword>
<feature type="transmembrane region" description="Helical" evidence="10">
    <location>
        <begin position="71"/>
        <end position="93"/>
    </location>
</feature>
<keyword evidence="4 10" id="KW-1133">Transmembrane helix</keyword>
<evidence type="ECO:0000313" key="13">
    <source>
        <dbReference type="Proteomes" id="UP000192578"/>
    </source>
</evidence>
<sequence>MWEHTVLGELAHTGWAFIDAELIVYNATGLKKQVDSIFDSFANGTLMEDFNVTNTRTAASTAPVFWTPVKIAILAAIVASILLATILNAAVNFGHFVARKTLTGADILVLNHCWVDFLMALLVVPVFIGTTFIYNGDWQFSETLCHGWGFFRGLLLKTSGINLTALSLHQIICMMTHVLPSCRLAGFLRRQRQRQPLFILWLISLIAVVWITSLGSEVVFFELELKINNDRCTFEARDVELWEKLMLIEEVMAFWIPTITSAFAVVYFALFVTFFSGHLRQILSNDKRTTHNQLVFYSPPHSELHSNGSISEFDDNVFLIDEPQDAARQDREKSGRTEWNPSRSDWNSGRSEWNPSRSEWNSGHRIFFENSSTVTSPVADSGLPLPYRPTEESSSSSSSERCSELSRDSVAVWLALAGAHFAFVVPPHAMQLAANHMAMETEQDAEWHAVWEAVTATLITVKVCLADFLIVLLCPRFRKFAALARRR</sequence>
<name>A0A9X6NDI5_HYPEX</name>
<dbReference type="PANTHER" id="PTHR24228:SF59">
    <property type="entry name" value="NEUROPEPTIDE RECEPTOR 15"/>
    <property type="match status" value="1"/>
</dbReference>
<proteinExistence type="predicted"/>
<comment type="caution">
    <text evidence="12">The sequence shown here is derived from an EMBL/GenBank/DDBJ whole genome shotgun (WGS) entry which is preliminary data.</text>
</comment>
<feature type="transmembrane region" description="Helical" evidence="10">
    <location>
        <begin position="154"/>
        <end position="176"/>
    </location>
</feature>